<evidence type="ECO:0000313" key="1">
    <source>
        <dbReference type="EMBL" id="CAG9573690.1"/>
    </source>
</evidence>
<comment type="caution">
    <text evidence="1">The sequence shown here is derived from an EMBL/GenBank/DDBJ whole genome shotgun (WGS) entry which is preliminary data.</text>
</comment>
<dbReference type="Proteomes" id="UP000789524">
    <property type="component" value="Unassembled WGS sequence"/>
</dbReference>
<evidence type="ECO:0000313" key="2">
    <source>
        <dbReference type="Proteomes" id="UP000789524"/>
    </source>
</evidence>
<dbReference type="EMBL" id="CAKASE010000070">
    <property type="protein sequence ID" value="CAG9573690.1"/>
    <property type="molecule type" value="Genomic_DNA"/>
</dbReference>
<gene>
    <name evidence="1" type="ORF">DCHRY22_LOCUS10564</name>
</gene>
<accession>A0A8J2QWC8</accession>
<keyword evidence="2" id="KW-1185">Reference proteome</keyword>
<sequence>MESDPKNASQDKNFNYLIHYEKNNIPNNSNLRYCGRNNFIRNYFNETNNIHYEELCLNETQHGIENDNSFEDFDIILDLDNYEFITKIKETESYPNPAHNWSPLDDHNYCLKPLPEKRDTIKLKDFYNLKTFNGPIHNDIDDALKKRKENSDSSSEKNMSTLQSKEPEIYIISDESENELAISISSDDNDSDCEIINDFTPEYGPKNYKMTHEKIVKNVDIPKKYGLSNLNVTNQHDIPNETEYINMFETHIPYPMYCMENKSIYKNVCNIEYQDIGFDMRLCKNDDLKENCEY</sequence>
<protein>
    <submittedName>
        <fullName evidence="1">(African queen) hypothetical protein</fullName>
    </submittedName>
</protein>
<dbReference type="AlphaFoldDB" id="A0A8J2QWC8"/>
<reference evidence="1" key="1">
    <citation type="submission" date="2021-09" db="EMBL/GenBank/DDBJ databases">
        <authorList>
            <person name="Martin H S."/>
        </authorList>
    </citation>
    <scope>NUCLEOTIDE SEQUENCE</scope>
</reference>
<organism evidence="1 2">
    <name type="scientific">Danaus chrysippus</name>
    <name type="common">African queen</name>
    <dbReference type="NCBI Taxonomy" id="151541"/>
    <lineage>
        <taxon>Eukaryota</taxon>
        <taxon>Metazoa</taxon>
        <taxon>Ecdysozoa</taxon>
        <taxon>Arthropoda</taxon>
        <taxon>Hexapoda</taxon>
        <taxon>Insecta</taxon>
        <taxon>Pterygota</taxon>
        <taxon>Neoptera</taxon>
        <taxon>Endopterygota</taxon>
        <taxon>Lepidoptera</taxon>
        <taxon>Glossata</taxon>
        <taxon>Ditrysia</taxon>
        <taxon>Papilionoidea</taxon>
        <taxon>Nymphalidae</taxon>
        <taxon>Danainae</taxon>
        <taxon>Danaini</taxon>
        <taxon>Danaina</taxon>
        <taxon>Danaus</taxon>
        <taxon>Anosia</taxon>
    </lineage>
</organism>
<proteinExistence type="predicted"/>
<dbReference type="OrthoDB" id="6932657at2759"/>
<name>A0A8J2QWC8_9NEOP</name>